<dbReference type="InterPro" id="IPR025997">
    <property type="entry name" value="SBP_2_dom"/>
</dbReference>
<dbReference type="PANTHER" id="PTHR30036:SF8">
    <property type="entry name" value="ABC-TYPE SUGAR TRANSPORT SYSTEM PERIPLASMIC COMPONENT-LIKE PROTEIN"/>
    <property type="match status" value="1"/>
</dbReference>
<dbReference type="InterPro" id="IPR050555">
    <property type="entry name" value="Bact_Solute-Bind_Prot2"/>
</dbReference>
<accession>A0A6J6IRQ6</accession>
<sequence length="346" mass="35666">MIKKLAKVVAAAAIVGALVATAVTPASAVVPGIKSGLKIAIMPKAVNIGYFTAWNKGAQKACKEIGAKCTYVGPTEATGPAQVQFINKIIQQKYDVLVISAADQNAIVPSLKKAKAAGITVVTSDADVAEASASSRVVSILPAASSRIGTAQVDWIAEAVGKKGSIAVLSAAATAANQNAWIKAMGPYLTKKYPKMSWVGGTVGKSTFYGDDDATKSTAQFAAILSQYPDVAGIISPTTVGVLAAAIEKKAKSAKVKVTGLGLPSQMAPYIEDGTVKKVGLWNPIDLGYVAVYAAARAESGTFTGKVGTSFKAGTTTYKVTTGGVAFLGDPFTFTKENIKTFKKIY</sequence>
<protein>
    <submittedName>
        <fullName evidence="3">Unannotated protein</fullName>
    </submittedName>
</protein>
<comment type="subcellular location">
    <subcellularLocation>
        <location evidence="1">Cell envelope</location>
    </subcellularLocation>
</comment>
<evidence type="ECO:0000313" key="3">
    <source>
        <dbReference type="EMBL" id="CAB4627327.1"/>
    </source>
</evidence>
<evidence type="ECO:0000256" key="1">
    <source>
        <dbReference type="ARBA" id="ARBA00004196"/>
    </source>
</evidence>
<dbReference type="InterPro" id="IPR028082">
    <property type="entry name" value="Peripla_BP_I"/>
</dbReference>
<name>A0A6J6IRQ6_9ZZZZ</name>
<organism evidence="3">
    <name type="scientific">freshwater metagenome</name>
    <dbReference type="NCBI Taxonomy" id="449393"/>
    <lineage>
        <taxon>unclassified sequences</taxon>
        <taxon>metagenomes</taxon>
        <taxon>ecological metagenomes</taxon>
    </lineage>
</organism>
<dbReference type="SUPFAM" id="SSF53822">
    <property type="entry name" value="Periplasmic binding protein-like I"/>
    <property type="match status" value="1"/>
</dbReference>
<feature type="domain" description="Periplasmic binding protein" evidence="2">
    <location>
        <begin position="39"/>
        <end position="300"/>
    </location>
</feature>
<dbReference type="EMBL" id="CAEZVM010000007">
    <property type="protein sequence ID" value="CAB4627327.1"/>
    <property type="molecule type" value="Genomic_DNA"/>
</dbReference>
<dbReference type="GO" id="GO:0030246">
    <property type="term" value="F:carbohydrate binding"/>
    <property type="evidence" value="ECO:0007669"/>
    <property type="project" value="TreeGrafter"/>
</dbReference>
<dbReference type="PANTHER" id="PTHR30036">
    <property type="entry name" value="D-XYLOSE-BINDING PERIPLASMIC PROTEIN"/>
    <property type="match status" value="1"/>
</dbReference>
<reference evidence="3" key="1">
    <citation type="submission" date="2020-05" db="EMBL/GenBank/DDBJ databases">
        <authorList>
            <person name="Chiriac C."/>
            <person name="Salcher M."/>
            <person name="Ghai R."/>
            <person name="Kavagutti S V."/>
        </authorList>
    </citation>
    <scope>NUCLEOTIDE SEQUENCE</scope>
</reference>
<dbReference type="Gene3D" id="3.40.50.2300">
    <property type="match status" value="2"/>
</dbReference>
<evidence type="ECO:0000259" key="2">
    <source>
        <dbReference type="Pfam" id="PF13407"/>
    </source>
</evidence>
<dbReference type="GO" id="GO:0030288">
    <property type="term" value="C:outer membrane-bounded periplasmic space"/>
    <property type="evidence" value="ECO:0007669"/>
    <property type="project" value="TreeGrafter"/>
</dbReference>
<dbReference type="AlphaFoldDB" id="A0A6J6IRQ6"/>
<gene>
    <name evidence="3" type="ORF">UFOPK2032_00342</name>
</gene>
<proteinExistence type="predicted"/>
<dbReference type="Pfam" id="PF13407">
    <property type="entry name" value="Peripla_BP_4"/>
    <property type="match status" value="1"/>
</dbReference>